<comment type="caution">
    <text evidence="2">The sequence shown here is derived from an EMBL/GenBank/DDBJ whole genome shotgun (WGS) entry which is preliminary data.</text>
</comment>
<dbReference type="InterPro" id="IPR005119">
    <property type="entry name" value="LysR_subst-bd"/>
</dbReference>
<evidence type="ECO:0000313" key="2">
    <source>
        <dbReference type="EMBL" id="HJF65654.1"/>
    </source>
</evidence>
<feature type="domain" description="LysR substrate-binding" evidence="1">
    <location>
        <begin position="2"/>
        <end position="189"/>
    </location>
</feature>
<reference evidence="2" key="2">
    <citation type="submission" date="2021-09" db="EMBL/GenBank/DDBJ databases">
        <authorList>
            <person name="Gilroy R."/>
        </authorList>
    </citation>
    <scope>NUCLEOTIDE SEQUENCE</scope>
    <source>
        <strain evidence="2">ChiGjej6B6-11269</strain>
    </source>
</reference>
<organism evidence="2 3">
    <name type="scientific">Slackia equolifaciens</name>
    <dbReference type="NCBI Taxonomy" id="498718"/>
    <lineage>
        <taxon>Bacteria</taxon>
        <taxon>Bacillati</taxon>
        <taxon>Actinomycetota</taxon>
        <taxon>Coriobacteriia</taxon>
        <taxon>Eggerthellales</taxon>
        <taxon>Eggerthellaceae</taxon>
        <taxon>Slackia</taxon>
    </lineage>
</organism>
<reference evidence="2" key="1">
    <citation type="journal article" date="2021" name="PeerJ">
        <title>Extensive microbial diversity within the chicken gut microbiome revealed by metagenomics and culture.</title>
        <authorList>
            <person name="Gilroy R."/>
            <person name="Ravi A."/>
            <person name="Getino M."/>
            <person name="Pursley I."/>
            <person name="Horton D.L."/>
            <person name="Alikhan N.F."/>
            <person name="Baker D."/>
            <person name="Gharbi K."/>
            <person name="Hall N."/>
            <person name="Watson M."/>
            <person name="Adriaenssens E.M."/>
            <person name="Foster-Nyarko E."/>
            <person name="Jarju S."/>
            <person name="Secka A."/>
            <person name="Antonio M."/>
            <person name="Oren A."/>
            <person name="Chaudhuri R.R."/>
            <person name="La Ragione R."/>
            <person name="Hildebrand F."/>
            <person name="Pallen M.J."/>
        </authorList>
    </citation>
    <scope>NUCLEOTIDE SEQUENCE</scope>
    <source>
        <strain evidence="2">ChiGjej6B6-11269</strain>
    </source>
</reference>
<dbReference type="Pfam" id="PF03466">
    <property type="entry name" value="LysR_substrate"/>
    <property type="match status" value="1"/>
</dbReference>
<dbReference type="Gene3D" id="3.40.190.10">
    <property type="entry name" value="Periplasmic binding protein-like II"/>
    <property type="match status" value="2"/>
</dbReference>
<gene>
    <name evidence="2" type="ORF">K8U77_06020</name>
</gene>
<evidence type="ECO:0000259" key="1">
    <source>
        <dbReference type="Pfam" id="PF03466"/>
    </source>
</evidence>
<dbReference type="EMBL" id="DYWI01000113">
    <property type="protein sequence ID" value="HJF65654.1"/>
    <property type="molecule type" value="Genomic_DNA"/>
</dbReference>
<evidence type="ECO:0000313" key="3">
    <source>
        <dbReference type="Proteomes" id="UP000786989"/>
    </source>
</evidence>
<dbReference type="SUPFAM" id="SSF53850">
    <property type="entry name" value="Periplasmic binding protein-like II"/>
    <property type="match status" value="1"/>
</dbReference>
<name>A0A9D3A0Q7_9ACTN</name>
<dbReference type="AlphaFoldDB" id="A0A9D3A0Q7"/>
<protein>
    <submittedName>
        <fullName evidence="2">Substrate-binding domain-containing protein</fullName>
    </submittedName>
</protein>
<accession>A0A9D3A0Q7</accession>
<sequence length="191" mass="21542">MARLWPRMREKCPGMSMQVVTFKNTQAARNMLRNFGGEIDIVVGVYDDAFLREYGCAGVELSREPLHCAVPLESDLAHKDFISLDDLEGDSLMLIQRGWNAEIDRLRDEVRTNHPSISIVDFPQYRAEVFNQCASEGLALVSLAVWKDVHPMLKTIPTDWGITVSYGVMYAPEPSEHVGEFIAALKDELAR</sequence>
<proteinExistence type="predicted"/>
<dbReference type="Proteomes" id="UP000786989">
    <property type="component" value="Unassembled WGS sequence"/>
</dbReference>